<feature type="binding site" evidence="6">
    <location>
        <begin position="243"/>
        <end position="250"/>
    </location>
    <ligand>
        <name>GTP</name>
        <dbReference type="ChEBI" id="CHEBI:37565"/>
    </ligand>
</feature>
<feature type="binding site" evidence="6">
    <location>
        <begin position="380"/>
        <end position="382"/>
    </location>
    <ligand>
        <name>GTP</name>
        <dbReference type="ChEBI" id="CHEBI:37565"/>
    </ligand>
</feature>
<evidence type="ECO:0000256" key="6">
    <source>
        <dbReference type="PIRSR" id="PIRSR006809-1"/>
    </source>
</evidence>
<dbReference type="CDD" id="cd01878">
    <property type="entry name" value="HflX"/>
    <property type="match status" value="1"/>
</dbReference>
<gene>
    <name evidence="5 10" type="primary">hflX</name>
    <name evidence="10" type="ORF">B5D82_13545</name>
</gene>
<dbReference type="PROSITE" id="PS51705">
    <property type="entry name" value="G_HFLX"/>
    <property type="match status" value="1"/>
</dbReference>
<dbReference type="InterPro" id="IPR032305">
    <property type="entry name" value="GTP-bd_M"/>
</dbReference>
<dbReference type="Proteomes" id="UP000202259">
    <property type="component" value="Chromosome"/>
</dbReference>
<comment type="subcellular location">
    <subcellularLocation>
        <location evidence="5">Cytoplasm</location>
    </subcellularLocation>
    <text evidence="5">May associate with membranes.</text>
</comment>
<feature type="coiled-coil region" evidence="8">
    <location>
        <begin position="198"/>
        <end position="225"/>
    </location>
</feature>
<dbReference type="GO" id="GO:0003924">
    <property type="term" value="F:GTPase activity"/>
    <property type="evidence" value="ECO:0007669"/>
    <property type="project" value="UniProtKB-UniRule"/>
</dbReference>
<dbReference type="GO" id="GO:0005737">
    <property type="term" value="C:cytoplasm"/>
    <property type="evidence" value="ECO:0007669"/>
    <property type="project" value="UniProtKB-SubCell"/>
</dbReference>
<evidence type="ECO:0000256" key="3">
    <source>
        <dbReference type="ARBA" id="ARBA00022842"/>
    </source>
</evidence>
<dbReference type="GO" id="GO:0043022">
    <property type="term" value="F:ribosome binding"/>
    <property type="evidence" value="ECO:0007669"/>
    <property type="project" value="TreeGrafter"/>
</dbReference>
<protein>
    <recommendedName>
        <fullName evidence="5">GTPase HflX</fullName>
    </recommendedName>
    <alternativeName>
        <fullName evidence="5">GTP-binding protein HflX</fullName>
    </alternativeName>
</protein>
<dbReference type="EMBL" id="CP020465">
    <property type="protein sequence ID" value="ASP48705.1"/>
    <property type="molecule type" value="Genomic_DNA"/>
</dbReference>
<dbReference type="GO" id="GO:0005525">
    <property type="term" value="F:GTP binding"/>
    <property type="evidence" value="ECO:0007669"/>
    <property type="project" value="UniProtKB-UniRule"/>
</dbReference>
<comment type="function">
    <text evidence="5">GTPase that associates with the 50S ribosomal subunit and may have a role during protein synthesis or ribosome biogenesis.</text>
</comment>
<evidence type="ECO:0000259" key="9">
    <source>
        <dbReference type="PROSITE" id="PS51705"/>
    </source>
</evidence>
<comment type="similarity">
    <text evidence="5">Belongs to the TRAFAC class OBG-HflX-like GTPase superfamily. HflX GTPase family.</text>
</comment>
<keyword evidence="5" id="KW-0963">Cytoplasm</keyword>
<evidence type="ECO:0000313" key="10">
    <source>
        <dbReference type="EMBL" id="ASP48705.1"/>
    </source>
</evidence>
<feature type="domain" description="Hflx-type G" evidence="9">
    <location>
        <begin position="237"/>
        <end position="402"/>
    </location>
</feature>
<comment type="cofactor">
    <cofactor evidence="7">
        <name>Mg(2+)</name>
        <dbReference type="ChEBI" id="CHEBI:18420"/>
    </cofactor>
</comment>
<accession>A0A222G9Z7</accession>
<evidence type="ECO:0000256" key="7">
    <source>
        <dbReference type="PIRSR" id="PIRSR006809-2"/>
    </source>
</evidence>
<feature type="binding site" evidence="6">
    <location>
        <begin position="268"/>
        <end position="272"/>
    </location>
    <ligand>
        <name>GTP</name>
        <dbReference type="ChEBI" id="CHEBI:37565"/>
    </ligand>
</feature>
<evidence type="ECO:0000256" key="4">
    <source>
        <dbReference type="ARBA" id="ARBA00023134"/>
    </source>
</evidence>
<dbReference type="NCBIfam" id="TIGR03156">
    <property type="entry name" value="GTP_HflX"/>
    <property type="match status" value="1"/>
</dbReference>
<dbReference type="GO" id="GO:0046872">
    <property type="term" value="F:metal ion binding"/>
    <property type="evidence" value="ECO:0007669"/>
    <property type="project" value="UniProtKB-KW"/>
</dbReference>
<dbReference type="Gene3D" id="6.10.250.2860">
    <property type="match status" value="1"/>
</dbReference>
<name>A0A222G9Z7_9GAMM</name>
<dbReference type="InterPro" id="IPR042108">
    <property type="entry name" value="GTPase_HflX_N_sf"/>
</dbReference>
<keyword evidence="2 5" id="KW-0547">Nucleotide-binding</keyword>
<keyword evidence="11" id="KW-1185">Reference proteome</keyword>
<feature type="binding site" evidence="6">
    <location>
        <begin position="290"/>
        <end position="293"/>
    </location>
    <ligand>
        <name>GTP</name>
        <dbReference type="ChEBI" id="CHEBI:37565"/>
    </ligand>
</feature>
<feature type="binding site" evidence="6">
    <location>
        <begin position="356"/>
        <end position="359"/>
    </location>
    <ligand>
        <name>GTP</name>
        <dbReference type="ChEBI" id="CHEBI:37565"/>
    </ligand>
</feature>
<feature type="binding site" evidence="7">
    <location>
        <position position="250"/>
    </location>
    <ligand>
        <name>Mg(2+)</name>
        <dbReference type="ChEBI" id="CHEBI:18420"/>
    </ligand>
</feature>
<keyword evidence="1 7" id="KW-0479">Metal-binding</keyword>
<evidence type="ECO:0000256" key="5">
    <source>
        <dbReference type="HAMAP-Rule" id="MF_00900"/>
    </source>
</evidence>
<dbReference type="PANTHER" id="PTHR10229">
    <property type="entry name" value="GTP-BINDING PROTEIN HFLX"/>
    <property type="match status" value="1"/>
</dbReference>
<evidence type="ECO:0000256" key="2">
    <source>
        <dbReference type="ARBA" id="ARBA00022741"/>
    </source>
</evidence>
<dbReference type="AlphaFoldDB" id="A0A222G9Z7"/>
<dbReference type="SUPFAM" id="SSF52540">
    <property type="entry name" value="P-loop containing nucleoside triphosphate hydrolases"/>
    <property type="match status" value="1"/>
</dbReference>
<keyword evidence="4 5" id="KW-0342">GTP-binding</keyword>
<dbReference type="PANTHER" id="PTHR10229:SF0">
    <property type="entry name" value="GTP-BINDING PROTEIN 6-RELATED"/>
    <property type="match status" value="1"/>
</dbReference>
<comment type="subunit">
    <text evidence="5">Monomer. Associates with the 50S ribosomal subunit.</text>
</comment>
<dbReference type="Pfam" id="PF16360">
    <property type="entry name" value="GTP-bdg_M"/>
    <property type="match status" value="1"/>
</dbReference>
<dbReference type="OrthoDB" id="9812272at2"/>
<dbReference type="HAMAP" id="MF_00900">
    <property type="entry name" value="GTPase_HflX"/>
    <property type="match status" value="1"/>
</dbReference>
<dbReference type="KEGG" id="cber:B5D82_13545"/>
<dbReference type="InterPro" id="IPR025121">
    <property type="entry name" value="GTPase_HflX_N"/>
</dbReference>
<organism evidence="10 11">
    <name type="scientific">Cognaticolwellia beringensis</name>
    <dbReference type="NCBI Taxonomy" id="1967665"/>
    <lineage>
        <taxon>Bacteria</taxon>
        <taxon>Pseudomonadati</taxon>
        <taxon>Pseudomonadota</taxon>
        <taxon>Gammaproteobacteria</taxon>
        <taxon>Alteromonadales</taxon>
        <taxon>Colwelliaceae</taxon>
        <taxon>Cognaticolwellia</taxon>
    </lineage>
</organism>
<evidence type="ECO:0000256" key="8">
    <source>
        <dbReference type="SAM" id="Coils"/>
    </source>
</evidence>
<dbReference type="Gene3D" id="3.40.50.11060">
    <property type="entry name" value="GTPase HflX, N-terminal domain"/>
    <property type="match status" value="1"/>
</dbReference>
<dbReference type="PRINTS" id="PR00326">
    <property type="entry name" value="GTP1OBG"/>
</dbReference>
<dbReference type="InterPro" id="IPR027417">
    <property type="entry name" value="P-loop_NTPase"/>
</dbReference>
<evidence type="ECO:0000313" key="11">
    <source>
        <dbReference type="Proteomes" id="UP000202259"/>
    </source>
</evidence>
<dbReference type="InterPro" id="IPR016496">
    <property type="entry name" value="GTPase_HflX"/>
</dbReference>
<feature type="binding site" evidence="7">
    <location>
        <position position="270"/>
    </location>
    <ligand>
        <name>Mg(2+)</name>
        <dbReference type="ChEBI" id="CHEBI:18420"/>
    </ligand>
</feature>
<dbReference type="InterPro" id="IPR006073">
    <property type="entry name" value="GTP-bd"/>
</dbReference>
<dbReference type="Gene3D" id="3.40.50.300">
    <property type="entry name" value="P-loop containing nucleotide triphosphate hydrolases"/>
    <property type="match status" value="1"/>
</dbReference>
<evidence type="ECO:0000256" key="1">
    <source>
        <dbReference type="ARBA" id="ARBA00022723"/>
    </source>
</evidence>
<reference evidence="10 11" key="1">
    <citation type="submission" date="2017-08" db="EMBL/GenBank/DDBJ databases">
        <title>Complete genome of Colwellia sp. NB097-1, a psychrophile bacterium ioslated from Bering Sea.</title>
        <authorList>
            <person name="Chen X."/>
        </authorList>
    </citation>
    <scope>NUCLEOTIDE SEQUENCE [LARGE SCALE GENOMIC DNA]</scope>
    <source>
        <strain evidence="10 11">NB097-1</strain>
    </source>
</reference>
<dbReference type="Pfam" id="PF13167">
    <property type="entry name" value="GTP-bdg_N"/>
    <property type="match status" value="2"/>
</dbReference>
<dbReference type="InterPro" id="IPR030394">
    <property type="entry name" value="G_HFLX_dom"/>
</dbReference>
<keyword evidence="3 7" id="KW-0460">Magnesium</keyword>
<proteinExistence type="inferred from homology"/>
<keyword evidence="8" id="KW-0175">Coiled coil</keyword>
<dbReference type="PIRSF" id="PIRSF006809">
    <property type="entry name" value="GTP-binding_hflX_prd"/>
    <property type="match status" value="1"/>
</dbReference>
<sequence>MQLTAKASLNHALLISICTPQFKGDEATESLAELARLVTTLGFKVVGTQSQKLSSTNKVNVLGLGKLAEIAHLTGNKGEVEEEENDDLSQDSSKEIKDETLLTNMPSDIPSENLPFACADVVVFDCDLSPSQLRNVENQLGVEVFDRTGIIIEIFSRHARTKTAKLQVEIARLNYVAPRLRETSSGDRDRQMGKGAGETNLELNRRAVRDQLADLKRELVSVQHEMKGRRTQRSELFCVALVGYTNAGKSSMMRAITGSDVEGENKLFATLDTTVRALYPTVQPRILVSDTVGFIKKLPHDLVASFHSTLAEAHDASLLLYVVDASDPSFRSQLDVVHEVLEEVGVEDSKKLLVLNKSDQLSTEEQQALMAEFPDAMMTSTRNPADISKLHQYIVNTAQEEMIEDEFIIPYTAKGIIGEIRSSMSVTKEEYEYSHIKLTVRSNAIDLERLKKRMLNIEADK</sequence>
<dbReference type="Pfam" id="PF01926">
    <property type="entry name" value="MMR_HSR1"/>
    <property type="match status" value="1"/>
</dbReference>
<dbReference type="RefSeq" id="WP_081152255.1">
    <property type="nucleotide sequence ID" value="NZ_CP020465.1"/>
</dbReference>